<name>A0A330LKM6_9GAMM</name>
<dbReference type="RefSeq" id="WP_112712053.1">
    <property type="nucleotide sequence ID" value="NZ_LS483250.1"/>
</dbReference>
<proteinExistence type="predicted"/>
<reference evidence="3" key="1">
    <citation type="submission" date="2018-05" db="EMBL/GenBank/DDBJ databases">
        <authorList>
            <person name="Cea G.-C."/>
            <person name="William W."/>
        </authorList>
    </citation>
    <scope>NUCLEOTIDE SEQUENCE [LARGE SCALE GENOMIC DNA]</scope>
    <source>
        <strain evidence="3">DB21MT 5</strain>
    </source>
</reference>
<dbReference type="Proteomes" id="UP000250163">
    <property type="component" value="Chromosome MORIYA"/>
</dbReference>
<dbReference type="GO" id="GO:0016787">
    <property type="term" value="F:hydrolase activity"/>
    <property type="evidence" value="ECO:0007669"/>
    <property type="project" value="UniProtKB-KW"/>
</dbReference>
<gene>
    <name evidence="2" type="ORF">MORIYA_0288</name>
</gene>
<organism evidence="2 3">
    <name type="scientific">Moritella yayanosii</name>
    <dbReference type="NCBI Taxonomy" id="69539"/>
    <lineage>
        <taxon>Bacteria</taxon>
        <taxon>Pseudomonadati</taxon>
        <taxon>Pseudomonadota</taxon>
        <taxon>Gammaproteobacteria</taxon>
        <taxon>Alteromonadales</taxon>
        <taxon>Moritellaceae</taxon>
        <taxon>Moritella</taxon>
    </lineage>
</organism>
<evidence type="ECO:0000256" key="1">
    <source>
        <dbReference type="SAM" id="Phobius"/>
    </source>
</evidence>
<keyword evidence="3" id="KW-1185">Reference proteome</keyword>
<keyword evidence="1" id="KW-1133">Transmembrane helix</keyword>
<accession>A0A330LKM6</accession>
<keyword evidence="1" id="KW-0812">Transmembrane</keyword>
<dbReference type="KEGG" id="mya:MORIYA_0288"/>
<dbReference type="EMBL" id="LS483250">
    <property type="protein sequence ID" value="SQD76766.1"/>
    <property type="molecule type" value="Genomic_DNA"/>
</dbReference>
<evidence type="ECO:0000313" key="2">
    <source>
        <dbReference type="EMBL" id="SQD76766.1"/>
    </source>
</evidence>
<keyword evidence="1" id="KW-0472">Membrane</keyword>
<protein>
    <submittedName>
        <fullName evidence="2">GTP cyclohydrolase</fullName>
    </submittedName>
</protein>
<sequence length="185" mass="21165">MNSILKLNTLWKCRYDQPIFAQQLLFLCFVVCLTATISLICTNANSSYAKEMAILTMYDDSATQGLVNVDSIYADAIRFDQQAGVDLTLVKEQVKYEQTLADLGFVLQQYQMMELQAFKFVIELPKREQVTTVMLTHLTNMLAEFTALNPDISANWQIDPNNALKLIVQLNTERQRHWGEIGFII</sequence>
<evidence type="ECO:0000313" key="3">
    <source>
        <dbReference type="Proteomes" id="UP000250163"/>
    </source>
</evidence>
<keyword evidence="2" id="KW-0378">Hydrolase</keyword>
<feature type="transmembrane region" description="Helical" evidence="1">
    <location>
        <begin position="20"/>
        <end position="42"/>
    </location>
</feature>
<dbReference type="OrthoDB" id="6399481at2"/>
<dbReference type="AlphaFoldDB" id="A0A330LKM6"/>